<dbReference type="PRINTS" id="PR00081">
    <property type="entry name" value="GDHRDH"/>
</dbReference>
<reference evidence="4 5" key="1">
    <citation type="submission" date="2021-08" db="EMBL/GenBank/DDBJ databases">
        <title>The genome sequence of Chitinophaga sp. B61.</title>
        <authorList>
            <person name="Zhang X."/>
        </authorList>
    </citation>
    <scope>NUCLEOTIDE SEQUENCE [LARGE SCALE GENOMIC DNA]</scope>
    <source>
        <strain evidence="4 5">B61</strain>
    </source>
</reference>
<keyword evidence="2" id="KW-0560">Oxidoreductase</keyword>
<dbReference type="Pfam" id="PF13561">
    <property type="entry name" value="adh_short_C2"/>
    <property type="match status" value="1"/>
</dbReference>
<dbReference type="Proteomes" id="UP000812961">
    <property type="component" value="Unassembled WGS sequence"/>
</dbReference>
<evidence type="ECO:0000256" key="2">
    <source>
        <dbReference type="ARBA" id="ARBA00023002"/>
    </source>
</evidence>
<evidence type="ECO:0000313" key="5">
    <source>
        <dbReference type="Proteomes" id="UP000812961"/>
    </source>
</evidence>
<dbReference type="PANTHER" id="PTHR48107">
    <property type="entry name" value="NADPH-DEPENDENT ALDEHYDE REDUCTASE-LIKE PROTEIN, CHLOROPLASTIC-RELATED"/>
    <property type="match status" value="1"/>
</dbReference>
<dbReference type="SUPFAM" id="SSF51735">
    <property type="entry name" value="NAD(P)-binding Rossmann-fold domains"/>
    <property type="match status" value="1"/>
</dbReference>
<evidence type="ECO:0000313" key="4">
    <source>
        <dbReference type="EMBL" id="MBW8687744.1"/>
    </source>
</evidence>
<dbReference type="PROSITE" id="PS51318">
    <property type="entry name" value="TAT"/>
    <property type="match status" value="1"/>
</dbReference>
<dbReference type="PANTHER" id="PTHR48107:SF16">
    <property type="entry name" value="NADPH-DEPENDENT ALDEHYDE REDUCTASE 1, CHLOROPLASTIC"/>
    <property type="match status" value="1"/>
</dbReference>
<dbReference type="Gene3D" id="3.40.50.720">
    <property type="entry name" value="NAD(P)-binding Rossmann-like Domain"/>
    <property type="match status" value="1"/>
</dbReference>
<feature type="compositionally biased region" description="Basic and acidic residues" evidence="3">
    <location>
        <begin position="72"/>
        <end position="81"/>
    </location>
</feature>
<organism evidence="4 5">
    <name type="scientific">Chitinophaga rhizophila</name>
    <dbReference type="NCBI Taxonomy" id="2866212"/>
    <lineage>
        <taxon>Bacteria</taxon>
        <taxon>Pseudomonadati</taxon>
        <taxon>Bacteroidota</taxon>
        <taxon>Chitinophagia</taxon>
        <taxon>Chitinophagales</taxon>
        <taxon>Chitinophagaceae</taxon>
        <taxon>Chitinophaga</taxon>
    </lineage>
</organism>
<comment type="caution">
    <text evidence="4">The sequence shown here is derived from an EMBL/GenBank/DDBJ whole genome shotgun (WGS) entry which is preliminary data.</text>
</comment>
<dbReference type="InterPro" id="IPR002347">
    <property type="entry name" value="SDR_fam"/>
</dbReference>
<dbReference type="PROSITE" id="PS00061">
    <property type="entry name" value="ADH_SHORT"/>
    <property type="match status" value="1"/>
</dbReference>
<dbReference type="PRINTS" id="PR00080">
    <property type="entry name" value="SDRFAMILY"/>
</dbReference>
<protein>
    <submittedName>
        <fullName evidence="4">SDR family oxidoreductase</fullName>
    </submittedName>
</protein>
<dbReference type="InterPro" id="IPR006311">
    <property type="entry name" value="TAT_signal"/>
</dbReference>
<dbReference type="InterPro" id="IPR036291">
    <property type="entry name" value="NAD(P)-bd_dom_sf"/>
</dbReference>
<evidence type="ECO:0000256" key="1">
    <source>
        <dbReference type="ARBA" id="ARBA00006484"/>
    </source>
</evidence>
<comment type="similarity">
    <text evidence="1">Belongs to the short-chain dehydrogenases/reductases (SDR) family.</text>
</comment>
<accession>A0ABS7GJ60</accession>
<feature type="region of interest" description="Disordered" evidence="3">
    <location>
        <begin position="51"/>
        <end position="86"/>
    </location>
</feature>
<sequence>MDNNNLYSRRQAIGGIGAGLASLMVATPSFGTPGERTVAGVAAAGMEDPVSKYPKPPFKEQTQPWPGLASKMEPRPDHGENSYKGSNRLAGRKALITGGDSGMGRAAAIAYAREGADVAINYLPAEEEDAQEVVALIKKAGRKAVAIPGDLREEAFCQKMIAEAVRQLGGLDILVNNAARQQTKASILDITSEDFDATMKTNIYAPFWTIKAALPHLKPGAVIIATSSVQATDPSAELYDYAQTKAATTSYVRSLAKQLAEKGIRVNGVAPGPIWTPLQVSGGATMEKLKNFGGDTPFKRPGQPAELASIYVQLAASDASYSTGQIFGAAGGGGQP</sequence>
<gene>
    <name evidence="4" type="ORF">K1Y79_25620</name>
</gene>
<evidence type="ECO:0000256" key="3">
    <source>
        <dbReference type="SAM" id="MobiDB-lite"/>
    </source>
</evidence>
<proteinExistence type="inferred from homology"/>
<dbReference type="InterPro" id="IPR020904">
    <property type="entry name" value="Sc_DH/Rdtase_CS"/>
</dbReference>
<name>A0ABS7GJ60_9BACT</name>
<keyword evidence="5" id="KW-1185">Reference proteome</keyword>
<dbReference type="EMBL" id="JAICCF010000005">
    <property type="protein sequence ID" value="MBW8687744.1"/>
    <property type="molecule type" value="Genomic_DNA"/>
</dbReference>